<dbReference type="EMBL" id="CP015136">
    <property type="protein sequence ID" value="AMY07793.1"/>
    <property type="molecule type" value="Genomic_DNA"/>
</dbReference>
<gene>
    <name evidence="2" type="ORF">LuPra_00974</name>
</gene>
<dbReference type="KEGG" id="abac:LuPra_00974"/>
<evidence type="ECO:0000313" key="2">
    <source>
        <dbReference type="EMBL" id="AMY07793.1"/>
    </source>
</evidence>
<feature type="region of interest" description="Disordered" evidence="1">
    <location>
        <begin position="1"/>
        <end position="21"/>
    </location>
</feature>
<keyword evidence="3" id="KW-1185">Reference proteome</keyword>
<dbReference type="Proteomes" id="UP000076079">
    <property type="component" value="Chromosome"/>
</dbReference>
<proteinExistence type="predicted"/>
<evidence type="ECO:0000313" key="3">
    <source>
        <dbReference type="Proteomes" id="UP000076079"/>
    </source>
</evidence>
<reference evidence="3" key="2">
    <citation type="submission" date="2016-04" db="EMBL/GenBank/DDBJ databases">
        <title>First Complete Genome Sequence of a Subdivision 6 Acidobacterium.</title>
        <authorList>
            <person name="Huang S."/>
            <person name="Vieira S."/>
            <person name="Bunk B."/>
            <person name="Riedel T."/>
            <person name="Sproeer C."/>
            <person name="Overmann J."/>
        </authorList>
    </citation>
    <scope>NUCLEOTIDE SEQUENCE [LARGE SCALE GENOMIC DNA]</scope>
    <source>
        <strain evidence="3">DSM 100886 HEG_-6_39</strain>
    </source>
</reference>
<sequence>MLVKASSMPRSPETAASTRLPVSSCRTIRPALAPTAARRAISRARALLRASERLVTLAAAIRNTRNTAPPSIHSANRDCRPTMYWLTGTTVMPRLLSVAGR</sequence>
<evidence type="ECO:0000256" key="1">
    <source>
        <dbReference type="SAM" id="MobiDB-lite"/>
    </source>
</evidence>
<protein>
    <submittedName>
        <fullName evidence="2">Uncharacterized protein</fullName>
    </submittedName>
</protein>
<organism evidence="2 3">
    <name type="scientific">Luteitalea pratensis</name>
    <dbReference type="NCBI Taxonomy" id="1855912"/>
    <lineage>
        <taxon>Bacteria</taxon>
        <taxon>Pseudomonadati</taxon>
        <taxon>Acidobacteriota</taxon>
        <taxon>Vicinamibacteria</taxon>
        <taxon>Vicinamibacterales</taxon>
        <taxon>Vicinamibacteraceae</taxon>
        <taxon>Luteitalea</taxon>
    </lineage>
</organism>
<accession>A0A143PHR5</accession>
<dbReference type="AlphaFoldDB" id="A0A143PHR5"/>
<name>A0A143PHR5_LUTPR</name>
<reference evidence="2 3" key="1">
    <citation type="journal article" date="2016" name="Genome Announc.">
        <title>First Complete Genome Sequence of a Subdivision 6 Acidobacterium Strain.</title>
        <authorList>
            <person name="Huang S."/>
            <person name="Vieira S."/>
            <person name="Bunk B."/>
            <person name="Riedel T."/>
            <person name="Sproer C."/>
            <person name="Overmann J."/>
        </authorList>
    </citation>
    <scope>NUCLEOTIDE SEQUENCE [LARGE SCALE GENOMIC DNA]</scope>
    <source>
        <strain evidence="3">DSM 100886 HEG_-6_39</strain>
    </source>
</reference>